<reference evidence="6 7" key="1">
    <citation type="journal article" date="2018" name="New Phytol.">
        <title>Phylogenomics of Endogonaceae and evolution of mycorrhizas within Mucoromycota.</title>
        <authorList>
            <person name="Chang Y."/>
            <person name="Desiro A."/>
            <person name="Na H."/>
            <person name="Sandor L."/>
            <person name="Lipzen A."/>
            <person name="Clum A."/>
            <person name="Barry K."/>
            <person name="Grigoriev I.V."/>
            <person name="Martin F.M."/>
            <person name="Stajich J.E."/>
            <person name="Smith M.E."/>
            <person name="Bonito G."/>
            <person name="Spatafora J.W."/>
        </authorList>
    </citation>
    <scope>NUCLEOTIDE SEQUENCE [LARGE SCALE GENOMIC DNA]</scope>
    <source>
        <strain evidence="6 7">GMNB39</strain>
    </source>
</reference>
<dbReference type="InterPro" id="IPR002130">
    <property type="entry name" value="Cyclophilin-type_PPIase_dom"/>
</dbReference>
<dbReference type="PRINTS" id="PR00153">
    <property type="entry name" value="CSAPPISMRASE"/>
</dbReference>
<dbReference type="GO" id="GO:0003755">
    <property type="term" value="F:peptidyl-prolyl cis-trans isomerase activity"/>
    <property type="evidence" value="ECO:0007669"/>
    <property type="project" value="UniProtKB-UniRule"/>
</dbReference>
<dbReference type="GO" id="GO:0006457">
    <property type="term" value="P:protein folding"/>
    <property type="evidence" value="ECO:0007669"/>
    <property type="project" value="TreeGrafter"/>
</dbReference>
<dbReference type="SUPFAM" id="SSF50891">
    <property type="entry name" value="Cyclophilin-like"/>
    <property type="match status" value="1"/>
</dbReference>
<dbReference type="PANTHER" id="PTHR11071">
    <property type="entry name" value="PEPTIDYL-PROLYL CIS-TRANS ISOMERASE"/>
    <property type="match status" value="1"/>
</dbReference>
<dbReference type="OrthoDB" id="193499at2759"/>
<dbReference type="PROSITE" id="PS50072">
    <property type="entry name" value="CSA_PPIASE_2"/>
    <property type="match status" value="1"/>
</dbReference>
<evidence type="ECO:0000259" key="5">
    <source>
        <dbReference type="PROSITE" id="PS50072"/>
    </source>
</evidence>
<dbReference type="EC" id="5.2.1.8" evidence="4"/>
<dbReference type="EMBL" id="RBNI01003886">
    <property type="protein sequence ID" value="RUP47963.1"/>
    <property type="molecule type" value="Genomic_DNA"/>
</dbReference>
<comment type="caution">
    <text evidence="6">The sequence shown here is derived from an EMBL/GenBank/DDBJ whole genome shotgun (WGS) entry which is preliminary data.</text>
</comment>
<keyword evidence="2 4" id="KW-0697">Rotamase</keyword>
<comment type="function">
    <text evidence="4">PPIases accelerate the folding of proteins. It catalyzes the cis-trans isomerization of proline imidic peptide bonds in oligopeptides.</text>
</comment>
<dbReference type="GO" id="GO:0016018">
    <property type="term" value="F:cyclosporin A binding"/>
    <property type="evidence" value="ECO:0007669"/>
    <property type="project" value="TreeGrafter"/>
</dbReference>
<dbReference type="Gene3D" id="2.40.100.10">
    <property type="entry name" value="Cyclophilin-like"/>
    <property type="match status" value="1"/>
</dbReference>
<name>A0A433DAV5_9FUNG</name>
<comment type="similarity">
    <text evidence="4">Belongs to the cyclophilin-type PPIase family.</text>
</comment>
<organism evidence="6 7">
    <name type="scientific">Jimgerdemannia flammicorona</name>
    <dbReference type="NCBI Taxonomy" id="994334"/>
    <lineage>
        <taxon>Eukaryota</taxon>
        <taxon>Fungi</taxon>
        <taxon>Fungi incertae sedis</taxon>
        <taxon>Mucoromycota</taxon>
        <taxon>Mucoromycotina</taxon>
        <taxon>Endogonomycetes</taxon>
        <taxon>Endogonales</taxon>
        <taxon>Endogonaceae</taxon>
        <taxon>Jimgerdemannia</taxon>
    </lineage>
</organism>
<evidence type="ECO:0000256" key="2">
    <source>
        <dbReference type="ARBA" id="ARBA00023110"/>
    </source>
</evidence>
<protein>
    <recommendedName>
        <fullName evidence="4">Peptidyl-prolyl cis-trans isomerase</fullName>
        <shortName evidence="4">PPIase</shortName>
        <ecNumber evidence="4">5.2.1.8</ecNumber>
    </recommendedName>
</protein>
<keyword evidence="3 4" id="KW-0413">Isomerase</keyword>
<keyword evidence="7" id="KW-1185">Reference proteome</keyword>
<dbReference type="Proteomes" id="UP000268093">
    <property type="component" value="Unassembled WGS sequence"/>
</dbReference>
<dbReference type="PANTHER" id="PTHR11071:SF561">
    <property type="entry name" value="PEPTIDYL-PROLYL CIS-TRANS ISOMERASE D-RELATED"/>
    <property type="match status" value="1"/>
</dbReference>
<accession>A0A433DAV5</accession>
<evidence type="ECO:0000256" key="4">
    <source>
        <dbReference type="RuleBase" id="RU363019"/>
    </source>
</evidence>
<dbReference type="GO" id="GO:0005737">
    <property type="term" value="C:cytoplasm"/>
    <property type="evidence" value="ECO:0007669"/>
    <property type="project" value="TreeGrafter"/>
</dbReference>
<feature type="domain" description="PPIase cyclophilin-type" evidence="5">
    <location>
        <begin position="7"/>
        <end position="188"/>
    </location>
</feature>
<comment type="catalytic activity">
    <reaction evidence="1 4">
        <text>[protein]-peptidylproline (omega=180) = [protein]-peptidylproline (omega=0)</text>
        <dbReference type="Rhea" id="RHEA:16237"/>
        <dbReference type="Rhea" id="RHEA-COMP:10747"/>
        <dbReference type="Rhea" id="RHEA-COMP:10748"/>
        <dbReference type="ChEBI" id="CHEBI:83833"/>
        <dbReference type="ChEBI" id="CHEBI:83834"/>
        <dbReference type="EC" id="5.2.1.8"/>
    </reaction>
</comment>
<dbReference type="AlphaFoldDB" id="A0A433DAV5"/>
<dbReference type="Pfam" id="PF00160">
    <property type="entry name" value="Pro_isomerase"/>
    <property type="match status" value="1"/>
</dbReference>
<gene>
    <name evidence="6" type="ORF">BC936DRAFT_145130</name>
</gene>
<dbReference type="InterPro" id="IPR029000">
    <property type="entry name" value="Cyclophilin-like_dom_sf"/>
</dbReference>
<evidence type="ECO:0000256" key="1">
    <source>
        <dbReference type="ARBA" id="ARBA00000971"/>
    </source>
</evidence>
<proteinExistence type="inferred from homology"/>
<evidence type="ECO:0000256" key="3">
    <source>
        <dbReference type="ARBA" id="ARBA00023235"/>
    </source>
</evidence>
<evidence type="ECO:0000313" key="6">
    <source>
        <dbReference type="EMBL" id="RUP47963.1"/>
    </source>
</evidence>
<evidence type="ECO:0000313" key="7">
    <source>
        <dbReference type="Proteomes" id="UP000268093"/>
    </source>
</evidence>
<sequence>MSSNKVFLDIAIGNREVHAAQQASYDRASEWIKIHGSTYGFSLLEALSDEERDTVKDLSSKKPLHYLHTRLHRVVPGFVAQGGDVTRGDGSGGDSIYPGGKFNDEKPGLAPRFDGRGVVAMANSGKNSNTSQFFVTLTDDVGKLEKLNGKYVVFGRVVEGLEVLDEIDKVEVKGETPLVDVVVVGCGEV</sequence>